<feature type="compositionally biased region" description="Basic and acidic residues" evidence="1">
    <location>
        <begin position="221"/>
        <end position="249"/>
    </location>
</feature>
<accession>A0A850QEW4</accession>
<evidence type="ECO:0008006" key="5">
    <source>
        <dbReference type="Google" id="ProtNLM"/>
    </source>
</evidence>
<dbReference type="AlphaFoldDB" id="A0A850QEW4"/>
<evidence type="ECO:0000256" key="1">
    <source>
        <dbReference type="SAM" id="MobiDB-lite"/>
    </source>
</evidence>
<evidence type="ECO:0000313" key="3">
    <source>
        <dbReference type="EMBL" id="NVO79012.1"/>
    </source>
</evidence>
<feature type="chain" id="PRO_5032373048" description="P-type conjugative transfer protein TrbJ" evidence="2">
    <location>
        <begin position="29"/>
        <end position="249"/>
    </location>
</feature>
<gene>
    <name evidence="3" type="ORF">HV832_14370</name>
</gene>
<feature type="signal peptide" evidence="2">
    <location>
        <begin position="1"/>
        <end position="28"/>
    </location>
</feature>
<dbReference type="RefSeq" id="WP_176804546.1">
    <property type="nucleotide sequence ID" value="NZ_JABXYJ010000008.1"/>
</dbReference>
<keyword evidence="2" id="KW-0732">Signal</keyword>
<dbReference type="EMBL" id="JABXYJ010000008">
    <property type="protein sequence ID" value="NVO79012.1"/>
    <property type="molecule type" value="Genomic_DNA"/>
</dbReference>
<dbReference type="Proteomes" id="UP000588051">
    <property type="component" value="Unassembled WGS sequence"/>
</dbReference>
<organism evidence="3 4">
    <name type="scientific">Undibacterium oligocarboniphilum</name>
    <dbReference type="NCBI Taxonomy" id="666702"/>
    <lineage>
        <taxon>Bacteria</taxon>
        <taxon>Pseudomonadati</taxon>
        <taxon>Pseudomonadota</taxon>
        <taxon>Betaproteobacteria</taxon>
        <taxon>Burkholderiales</taxon>
        <taxon>Oxalobacteraceae</taxon>
        <taxon>Undibacterium</taxon>
    </lineage>
</organism>
<keyword evidence="4" id="KW-1185">Reference proteome</keyword>
<reference evidence="3 4" key="1">
    <citation type="submission" date="2020-06" db="EMBL/GenBank/DDBJ databases">
        <authorList>
            <person name="Qiu C."/>
            <person name="Liu Z."/>
        </authorList>
    </citation>
    <scope>NUCLEOTIDE SEQUENCE [LARGE SCALE GENOMIC DNA]</scope>
    <source>
        <strain evidence="3 4">EM 1</strain>
    </source>
</reference>
<comment type="caution">
    <text evidence="3">The sequence shown here is derived from an EMBL/GenBank/DDBJ whole genome shotgun (WGS) entry which is preliminary data.</text>
</comment>
<protein>
    <recommendedName>
        <fullName evidence="5">P-type conjugative transfer protein TrbJ</fullName>
    </recommendedName>
</protein>
<feature type="region of interest" description="Disordered" evidence="1">
    <location>
        <begin position="220"/>
        <end position="249"/>
    </location>
</feature>
<proteinExistence type="predicted"/>
<name>A0A850QEW4_9BURK</name>
<sequence length="249" mass="27747">MKTNKTFSLGIKTLVLMLSLSAYSNAFALVVWDPSNWVQNNISAMTAVKNELNTYRSYINQLVQLKHSIQNIREMGPEGIAARALGVENELRAMRELKSASQQLYATLQSNGDYVTGIQRMVNVSAMTSEAWLAREQKLIRQRDANATYLMKQGESLTKTIEQAQKNRDKVLSDNAIEGGMLETAQKTNVLLGDLGAMQGAMLMTMKANTEVTSANQVLKNNEDASKSDEAKKWVQERVKAQDSSLKYD</sequence>
<evidence type="ECO:0000256" key="2">
    <source>
        <dbReference type="SAM" id="SignalP"/>
    </source>
</evidence>
<evidence type="ECO:0000313" key="4">
    <source>
        <dbReference type="Proteomes" id="UP000588051"/>
    </source>
</evidence>